<reference evidence="1 2" key="1">
    <citation type="submission" date="2019-02" db="EMBL/GenBank/DDBJ databases">
        <title>Pedobacter sp. nov., a novel speices isolated from soil of pinguins habitat in Antarcitica.</title>
        <authorList>
            <person name="He R.-H."/>
        </authorList>
    </citation>
    <scope>NUCLEOTIDE SEQUENCE [LARGE SCALE GENOMIC DNA]</scope>
    <source>
        <strain evidence="1 2">E01020</strain>
    </source>
</reference>
<dbReference type="RefSeq" id="WP_133262155.1">
    <property type="nucleotide sequence ID" value="NZ_SJCY01000004.1"/>
</dbReference>
<dbReference type="Pfam" id="PF20461">
    <property type="entry name" value="DUF6714"/>
    <property type="match status" value="1"/>
</dbReference>
<dbReference type="Proteomes" id="UP000295668">
    <property type="component" value="Unassembled WGS sequence"/>
</dbReference>
<dbReference type="AlphaFoldDB" id="A0A4R5MLQ9"/>
<keyword evidence="2" id="KW-1185">Reference proteome</keyword>
<organism evidence="1 2">
    <name type="scientific">Pedobacter changchengzhani</name>
    <dbReference type="NCBI Taxonomy" id="2529274"/>
    <lineage>
        <taxon>Bacteria</taxon>
        <taxon>Pseudomonadati</taxon>
        <taxon>Bacteroidota</taxon>
        <taxon>Sphingobacteriia</taxon>
        <taxon>Sphingobacteriales</taxon>
        <taxon>Sphingobacteriaceae</taxon>
        <taxon>Pedobacter</taxon>
    </lineage>
</organism>
<evidence type="ECO:0000313" key="2">
    <source>
        <dbReference type="Proteomes" id="UP000295668"/>
    </source>
</evidence>
<accession>A0A4R5MLQ9</accession>
<evidence type="ECO:0000313" key="1">
    <source>
        <dbReference type="EMBL" id="TDG36426.1"/>
    </source>
</evidence>
<name>A0A4R5MLQ9_9SPHI</name>
<protein>
    <submittedName>
        <fullName evidence="1">Uncharacterized protein</fullName>
    </submittedName>
</protein>
<dbReference type="InterPro" id="IPR046560">
    <property type="entry name" value="DUF6714"/>
</dbReference>
<gene>
    <name evidence="1" type="ORF">EZJ43_07865</name>
</gene>
<dbReference type="EMBL" id="SJCY01000004">
    <property type="protein sequence ID" value="TDG36426.1"/>
    <property type="molecule type" value="Genomic_DNA"/>
</dbReference>
<proteinExistence type="predicted"/>
<sequence length="117" mass="13738">MIKEDLVTQIQLAFADVKLEDGIGLWQAQGIDDYASEEEIVTLRAKDEKDNWKLLPYEDLSYCESSLSFFDAKGMRFHLPKFLIFDILEEEIIKKKKFKPQMCYLPYAMNQKMNTNS</sequence>
<comment type="caution">
    <text evidence="1">The sequence shown here is derived from an EMBL/GenBank/DDBJ whole genome shotgun (WGS) entry which is preliminary data.</text>
</comment>
<dbReference type="OrthoDB" id="197790at2"/>